<evidence type="ECO:0000256" key="1">
    <source>
        <dbReference type="SAM" id="MobiDB-lite"/>
    </source>
</evidence>
<dbReference type="AlphaFoldDB" id="A0A6B2L0R0"/>
<feature type="domain" description="C2" evidence="2">
    <location>
        <begin position="134"/>
        <end position="264"/>
    </location>
</feature>
<proteinExistence type="predicted"/>
<dbReference type="PROSITE" id="PS50004">
    <property type="entry name" value="C2"/>
    <property type="match status" value="1"/>
</dbReference>
<dbReference type="InterPro" id="IPR035892">
    <property type="entry name" value="C2_domain_sf"/>
</dbReference>
<dbReference type="EMBL" id="GIBP01001550">
    <property type="protein sequence ID" value="NDV30519.1"/>
    <property type="molecule type" value="Transcribed_RNA"/>
</dbReference>
<feature type="region of interest" description="Disordered" evidence="1">
    <location>
        <begin position="29"/>
        <end position="50"/>
    </location>
</feature>
<feature type="compositionally biased region" description="Polar residues" evidence="1">
    <location>
        <begin position="354"/>
        <end position="363"/>
    </location>
</feature>
<accession>A0A6B2L0R0</accession>
<dbReference type="InterPro" id="IPR039725">
    <property type="entry name" value="CC2D1A/B"/>
</dbReference>
<evidence type="ECO:0000313" key="3">
    <source>
        <dbReference type="EMBL" id="NDV30519.1"/>
    </source>
</evidence>
<dbReference type="Pfam" id="PF00168">
    <property type="entry name" value="C2"/>
    <property type="match status" value="1"/>
</dbReference>
<dbReference type="InterPro" id="IPR000008">
    <property type="entry name" value="C2_dom"/>
</dbReference>
<sequence>MKTLETLLEEAQQGFPITLKDVPEVPEFEELNEAPPPKHQEATPPVNTSSMEVVHEQRGGVKPEMERTTVLQTILTVLKKQETMANNIAVKARDEKDMEKAKKYLQLKKKNAQDIELINDILSNPSIPPPRYHWEDNETRTEVINEDLALFYLELEIIKATHLQPPPDYTKLSVYVQCECPFPDPNAPVLWSTSYVNCEGPPFNPEFNFKKLFQIDRKKGRLFKTKKIVLNLWHSRFLFRDICLGRAEVKVAELCNTCTVNMDVDILDGKKPTGGSLTVQLRVRTPIEEKEIRVEKQRLLVIDKHYTYEDVLSNPSLSSKAPESTSKAPATNTTATPATAKNPPKKESVAPAPATNTKGTNPQKAPIPQVANVQPTPKQANNPLKELRRKCESLEWLVSNVVMEKEQERLHNLIATLKKEGKPYDHLETNLTLLSVKMDTLVYQIQAGAVTMEDYVEIINKKIAEEKEMAKQLAQLGDRDNAKLCLARIKWMTKELSGDL</sequence>
<dbReference type="Gene3D" id="2.60.40.150">
    <property type="entry name" value="C2 domain"/>
    <property type="match status" value="1"/>
</dbReference>
<protein>
    <recommendedName>
        <fullName evidence="2">C2 domain-containing protein</fullName>
    </recommendedName>
</protein>
<feature type="compositionally biased region" description="Polar residues" evidence="1">
    <location>
        <begin position="313"/>
        <end position="326"/>
    </location>
</feature>
<reference evidence="3" key="1">
    <citation type="journal article" date="2020" name="J. Eukaryot. Microbiol.">
        <title>De novo Sequencing, Assembly and Annotation of the Transcriptome for the Free-Living Testate Amoeba Arcella intermedia.</title>
        <authorList>
            <person name="Ribeiro G.M."/>
            <person name="Porfirio-Sousa A.L."/>
            <person name="Maurer-Alcala X.X."/>
            <person name="Katz L.A."/>
            <person name="Lahr D.J.G."/>
        </authorList>
    </citation>
    <scope>NUCLEOTIDE SEQUENCE</scope>
</reference>
<feature type="region of interest" description="Disordered" evidence="1">
    <location>
        <begin position="313"/>
        <end position="383"/>
    </location>
</feature>
<dbReference type="PANTHER" id="PTHR13076">
    <property type="entry name" value="COILED-COIL AND C2 DOMAIN-CONTAINING PROTEIN 1-LIKE"/>
    <property type="match status" value="1"/>
</dbReference>
<evidence type="ECO:0000259" key="2">
    <source>
        <dbReference type="PROSITE" id="PS50004"/>
    </source>
</evidence>
<dbReference type="SUPFAM" id="SSF49562">
    <property type="entry name" value="C2 domain (Calcium/lipid-binding domain, CaLB)"/>
    <property type="match status" value="1"/>
</dbReference>
<dbReference type="PANTHER" id="PTHR13076:SF9">
    <property type="entry name" value="COILED-COIL AND C2 DOMAIN-CONTAINING PROTEIN 1-LIKE"/>
    <property type="match status" value="1"/>
</dbReference>
<name>A0A6B2L0R0_9EUKA</name>
<dbReference type="GO" id="GO:0001227">
    <property type="term" value="F:DNA-binding transcription repressor activity, RNA polymerase II-specific"/>
    <property type="evidence" value="ECO:0007669"/>
    <property type="project" value="InterPro"/>
</dbReference>
<feature type="compositionally biased region" description="Low complexity" evidence="1">
    <location>
        <begin position="327"/>
        <end position="342"/>
    </location>
</feature>
<dbReference type="SMART" id="SM00239">
    <property type="entry name" value="C2"/>
    <property type="match status" value="1"/>
</dbReference>
<organism evidence="3">
    <name type="scientific">Arcella intermedia</name>
    <dbReference type="NCBI Taxonomy" id="1963864"/>
    <lineage>
        <taxon>Eukaryota</taxon>
        <taxon>Amoebozoa</taxon>
        <taxon>Tubulinea</taxon>
        <taxon>Elardia</taxon>
        <taxon>Arcellinida</taxon>
        <taxon>Sphaerothecina</taxon>
        <taxon>Arcellidae</taxon>
        <taxon>Arcella</taxon>
    </lineage>
</organism>
<feature type="compositionally biased region" description="Polar residues" evidence="1">
    <location>
        <begin position="371"/>
        <end position="382"/>
    </location>
</feature>